<keyword evidence="3" id="KW-1185">Reference proteome</keyword>
<comment type="caution">
    <text evidence="2">The sequence shown here is derived from an EMBL/GenBank/DDBJ whole genome shotgun (WGS) entry which is preliminary data.</text>
</comment>
<dbReference type="RefSeq" id="WP_307004144.1">
    <property type="nucleotide sequence ID" value="NZ_JAUTBK010000002.1"/>
</dbReference>
<evidence type="ECO:0000313" key="3">
    <source>
        <dbReference type="Proteomes" id="UP001233360"/>
    </source>
</evidence>
<evidence type="ECO:0000256" key="1">
    <source>
        <dbReference type="SAM" id="MobiDB-lite"/>
    </source>
</evidence>
<reference evidence="2 3" key="1">
    <citation type="submission" date="2023-07" db="EMBL/GenBank/DDBJ databases">
        <title>Functional and genomic diversity of the sorghum phyllosphere microbiome.</title>
        <authorList>
            <person name="Shade A."/>
        </authorList>
    </citation>
    <scope>NUCLEOTIDE SEQUENCE [LARGE SCALE GENOMIC DNA]</scope>
    <source>
        <strain evidence="2 3">SORGH_AS_0887</strain>
    </source>
</reference>
<evidence type="ECO:0000313" key="2">
    <source>
        <dbReference type="EMBL" id="MDQ1209656.1"/>
    </source>
</evidence>
<gene>
    <name evidence="2" type="ORF">QE380_002579</name>
</gene>
<accession>A0ABU0UYM2</accession>
<evidence type="ECO:0008006" key="4">
    <source>
        <dbReference type="Google" id="ProtNLM"/>
    </source>
</evidence>
<proteinExistence type="predicted"/>
<protein>
    <recommendedName>
        <fullName evidence="4">FimV domain-containing protein</fullName>
    </recommendedName>
</protein>
<dbReference type="Gene3D" id="1.20.58.2200">
    <property type="match status" value="1"/>
</dbReference>
<organism evidence="2 3">
    <name type="scientific">Acinetobacter baylyi</name>
    <dbReference type="NCBI Taxonomy" id="202950"/>
    <lineage>
        <taxon>Bacteria</taxon>
        <taxon>Pseudomonadati</taxon>
        <taxon>Pseudomonadota</taxon>
        <taxon>Gammaproteobacteria</taxon>
        <taxon>Moraxellales</taxon>
        <taxon>Moraxellaceae</taxon>
        <taxon>Acinetobacter</taxon>
    </lineage>
</organism>
<sequence>MLYVIPFIILLVVAIIFIIRQRRQNASSSSHAKNNKNNEIKTSENDLSAAKTPVTIDPNIHERIDHLIDIGHLSAAEALINQTLNRDPSRHDLYLYLLDLHLRQNDELGIKQLIQNLQQLQLHDVLNQIEGKYRNTHEQKEKYAKIIQQKQQNIQDIPRTASPTATAAIKVETTHANPAPVQKHIIEEHQDLEFNPKPIAPVNKSEKSNTVPHQDISFVLEMADQITVPPKKNEAAAEVKVENQNRKLAASPPQALNADQEASHLAQPKVVEPRIDTPPVHTPVPPPTLTRQDTPPITLKQHLPPVAESLQPQPAQITVDHDPLIQAFPELANLDETQLDLELAEQYIELGAYASAQILLNQNEAKFSAQQLELSKKLLNRMAS</sequence>
<dbReference type="InterPro" id="IPR038440">
    <property type="entry name" value="FimV_C_sf"/>
</dbReference>
<dbReference type="EMBL" id="JAUTBK010000002">
    <property type="protein sequence ID" value="MDQ1209656.1"/>
    <property type="molecule type" value="Genomic_DNA"/>
</dbReference>
<name>A0ABU0UYM2_ACIBI</name>
<feature type="region of interest" description="Disordered" evidence="1">
    <location>
        <begin position="27"/>
        <end position="46"/>
    </location>
</feature>
<dbReference type="Proteomes" id="UP001233360">
    <property type="component" value="Unassembled WGS sequence"/>
</dbReference>